<proteinExistence type="predicted"/>
<reference evidence="1 2" key="1">
    <citation type="submission" date="2020-08" db="EMBL/GenBank/DDBJ databases">
        <title>Genomic Encyclopedia of Type Strains, Phase III (KMG-III): the genomes of soil and plant-associated and newly described type strains.</title>
        <authorList>
            <person name="Whitman W."/>
        </authorList>
    </citation>
    <scope>NUCLEOTIDE SEQUENCE [LARGE SCALE GENOMIC DNA]</scope>
    <source>
        <strain evidence="1 2">CECT 8577</strain>
    </source>
</reference>
<gene>
    <name evidence="1" type="ORF">FHS23_001337</name>
</gene>
<protein>
    <recommendedName>
        <fullName evidence="3">Molecular chaperone Hsp90</fullName>
    </recommendedName>
</protein>
<dbReference type="Proteomes" id="UP000550714">
    <property type="component" value="Unassembled WGS sequence"/>
</dbReference>
<accession>A0A839RYV4</accession>
<keyword evidence="2" id="KW-1185">Reference proteome</keyword>
<dbReference type="InterPro" id="IPR036890">
    <property type="entry name" value="HATPase_C_sf"/>
</dbReference>
<evidence type="ECO:0000313" key="1">
    <source>
        <dbReference type="EMBL" id="MBB3050342.1"/>
    </source>
</evidence>
<dbReference type="NCBIfam" id="NF047352">
    <property type="entry name" value="P_loop_sacsin"/>
    <property type="match status" value="1"/>
</dbReference>
<sequence>MSGLPDAFGLDRLRAAVLRAWRDSPTRLTEDTNAERDLRAGGYRDRLLVELAQNAADAAALAGQPGHLRVTVTGGELRVANTGAPLDEAGVAALASLRASAKPAGTVGRFGVGFAAVLAVTSEPRIVSRTGGVVFSEQRTKDEAGAADVPVLRLPWEPGDDEPPVPDGFDTEVRLPLAVPAGDVLDTIAAEVPDLLLALPWLARVDVEGRTWSRAADSGTGVVTLTMPEGTARWSTHVDDGVVWALPVDDGGTPLPLTEDVLHTPTPTDERLSLPARLFAPVPVEPSRRRVLTGEAARPVLAAAARAYPGLARSLASDDRRVLVPSARFPLSEVDSELRDLVAAELSEQDWIPAVAGGDLAGNAARVLPVDAPELVRLLADVVPGLATACGHGPARLLETVGARAIGVADVVEALTGIDREPVWWHGLYDTLLAALDARQLDAAELGALPVPLADGRTVPGPRGALLPESAPEESGLLELAGLDVVGLHLVHPDAAHPLLERLGAHRAGPAELLKAPALREAVERSVEDAVSGVDVRPLVDAVLRLARDSDASGLSALALPARSGWRRADELVLPGAPVLDVFDPEAVGEDGALDVLDDAFAESHDPAVLTALGVLDSFALIVDDEPADADHELPDETAWWEAAAPARVYAVRDLDLIADDAWPAAIRLLAQRPETWRALIEPGGHTSWWLARFALLDGRAPADWRMPAARDLAGLFDPVPDVGLSPEQLTAVGVRTALPDAATVDTDDAAELCDRLADPEREVPLGLTLRVHRLLAEHQRAATGHVDPPDSVRALDGTVADAGDVVVLDGPWLLGALPSARFVACEGTAPDRGPGGSAMPGSAAGGAATGGTATAAALAEAFDLPLAGAVVDAEVSSDGEFAPWTELPAVAEVAELLGVALPDGGVVVHERLTVAGADVGGADVDVPWWCSVDPYGDDRHEAGQGGVGPAGVDAGGVDVGGVLHASDTSDGLARAFAWAGGLWARRWEIAALLDEPDPRTLLG</sequence>
<comment type="caution">
    <text evidence="1">The sequence shown here is derived from an EMBL/GenBank/DDBJ whole genome shotgun (WGS) entry which is preliminary data.</text>
</comment>
<dbReference type="RefSeq" id="WP_183649371.1">
    <property type="nucleotide sequence ID" value="NZ_JACHWU010000001.1"/>
</dbReference>
<organism evidence="1 2">
    <name type="scientific">Prauserella isguenensis</name>
    <dbReference type="NCBI Taxonomy" id="1470180"/>
    <lineage>
        <taxon>Bacteria</taxon>
        <taxon>Bacillati</taxon>
        <taxon>Actinomycetota</taxon>
        <taxon>Actinomycetes</taxon>
        <taxon>Pseudonocardiales</taxon>
        <taxon>Pseudonocardiaceae</taxon>
        <taxon>Prauserella</taxon>
    </lineage>
</organism>
<evidence type="ECO:0008006" key="3">
    <source>
        <dbReference type="Google" id="ProtNLM"/>
    </source>
</evidence>
<dbReference type="AlphaFoldDB" id="A0A839RYV4"/>
<name>A0A839RYV4_9PSEU</name>
<dbReference type="EMBL" id="JACHWU010000001">
    <property type="protein sequence ID" value="MBB3050342.1"/>
    <property type="molecule type" value="Genomic_DNA"/>
</dbReference>
<dbReference type="SUPFAM" id="SSF55874">
    <property type="entry name" value="ATPase domain of HSP90 chaperone/DNA topoisomerase II/histidine kinase"/>
    <property type="match status" value="1"/>
</dbReference>
<evidence type="ECO:0000313" key="2">
    <source>
        <dbReference type="Proteomes" id="UP000550714"/>
    </source>
</evidence>